<dbReference type="Pfam" id="PF24020">
    <property type="entry name" value="DUF7333"/>
    <property type="match status" value="1"/>
</dbReference>
<keyword evidence="1" id="KW-0812">Transmembrane</keyword>
<evidence type="ECO:0000256" key="1">
    <source>
        <dbReference type="SAM" id="Phobius"/>
    </source>
</evidence>
<accession>A0A1G7P982</accession>
<reference evidence="3" key="1">
    <citation type="submission" date="2016-10" db="EMBL/GenBank/DDBJ databases">
        <authorList>
            <person name="Varghese N."/>
            <person name="Submissions S."/>
        </authorList>
    </citation>
    <scope>NUCLEOTIDE SEQUENCE [LARGE SCALE GENOMIC DNA]</scope>
    <source>
        <strain evidence="3">IBRC-M 10760</strain>
    </source>
</reference>
<dbReference type="RefSeq" id="WP_092693233.1">
    <property type="nucleotide sequence ID" value="NZ_FNBK01000010.1"/>
</dbReference>
<gene>
    <name evidence="2" type="ORF">SAMN05216218_11032</name>
</gene>
<dbReference type="AlphaFoldDB" id="A0A1G7P982"/>
<evidence type="ECO:0000313" key="2">
    <source>
        <dbReference type="EMBL" id="SDF82852.1"/>
    </source>
</evidence>
<dbReference type="STRING" id="660518.SAMN05216218_11032"/>
<organism evidence="2 3">
    <name type="scientific">Halorientalis regularis</name>
    <dbReference type="NCBI Taxonomy" id="660518"/>
    <lineage>
        <taxon>Archaea</taxon>
        <taxon>Methanobacteriati</taxon>
        <taxon>Methanobacteriota</taxon>
        <taxon>Stenosarchaea group</taxon>
        <taxon>Halobacteria</taxon>
        <taxon>Halobacteriales</taxon>
        <taxon>Haloarculaceae</taxon>
        <taxon>Halorientalis</taxon>
    </lineage>
</organism>
<keyword evidence="3" id="KW-1185">Reference proteome</keyword>
<dbReference type="EMBL" id="FNBK01000010">
    <property type="protein sequence ID" value="SDF82852.1"/>
    <property type="molecule type" value="Genomic_DNA"/>
</dbReference>
<evidence type="ECO:0000313" key="3">
    <source>
        <dbReference type="Proteomes" id="UP000199076"/>
    </source>
</evidence>
<proteinExistence type="predicted"/>
<protein>
    <submittedName>
        <fullName evidence="2">Uncharacterized protein</fullName>
    </submittedName>
</protein>
<keyword evidence="1" id="KW-0472">Membrane</keyword>
<keyword evidence="1" id="KW-1133">Transmembrane helix</keyword>
<dbReference type="Proteomes" id="UP000199076">
    <property type="component" value="Unassembled WGS sequence"/>
</dbReference>
<name>A0A1G7P982_9EURY</name>
<dbReference type="OrthoDB" id="214577at2157"/>
<sequence>MEFDLAKTLALFAVLIVVGIGGLIAAPIPMATTTIVMMVLPSTLVFGGICLFLGVKHGEYRAGY</sequence>
<dbReference type="InterPro" id="IPR055757">
    <property type="entry name" value="DUF7333"/>
</dbReference>
<feature type="transmembrane region" description="Helical" evidence="1">
    <location>
        <begin position="35"/>
        <end position="55"/>
    </location>
</feature>